<reference evidence="4" key="1">
    <citation type="submission" date="2017-09" db="EMBL/GenBank/DDBJ databases">
        <title>Depth-based differentiation of microbial function through sediment-hosted aquifers and enrichment of novel symbionts in the deep terrestrial subsurface.</title>
        <authorList>
            <person name="Probst A.J."/>
            <person name="Ladd B."/>
            <person name="Jarett J.K."/>
            <person name="Geller-Mcgrath D.E."/>
            <person name="Sieber C.M.K."/>
            <person name="Emerson J.B."/>
            <person name="Anantharaman K."/>
            <person name="Thomas B.C."/>
            <person name="Malmstrom R."/>
            <person name="Stieglmeier M."/>
            <person name="Klingl A."/>
            <person name="Woyke T."/>
            <person name="Ryan C.M."/>
            <person name="Banfield J.F."/>
        </authorList>
    </citation>
    <scope>NUCLEOTIDE SEQUENCE [LARGE SCALE GENOMIC DNA]</scope>
</reference>
<evidence type="ECO:0000313" key="4">
    <source>
        <dbReference type="Proteomes" id="UP000229612"/>
    </source>
</evidence>
<feature type="compositionally biased region" description="Basic and acidic residues" evidence="1">
    <location>
        <begin position="482"/>
        <end position="502"/>
    </location>
</feature>
<dbReference type="Proteomes" id="UP000229612">
    <property type="component" value="Unassembled WGS sequence"/>
</dbReference>
<feature type="compositionally biased region" description="Basic and acidic residues" evidence="1">
    <location>
        <begin position="1"/>
        <end position="12"/>
    </location>
</feature>
<protein>
    <submittedName>
        <fullName evidence="3">Uncharacterized protein</fullName>
    </submittedName>
</protein>
<comment type="caution">
    <text evidence="3">The sequence shown here is derived from an EMBL/GenBank/DDBJ whole genome shotgun (WGS) entry which is preliminary data.</text>
</comment>
<feature type="region of interest" description="Disordered" evidence="1">
    <location>
        <begin position="443"/>
        <end position="506"/>
    </location>
</feature>
<evidence type="ECO:0000256" key="1">
    <source>
        <dbReference type="SAM" id="MobiDB-lite"/>
    </source>
</evidence>
<feature type="compositionally biased region" description="Basic and acidic residues" evidence="1">
    <location>
        <begin position="24"/>
        <end position="38"/>
    </location>
</feature>
<evidence type="ECO:0000256" key="2">
    <source>
        <dbReference type="SAM" id="Phobius"/>
    </source>
</evidence>
<dbReference type="EMBL" id="PFBG01000039">
    <property type="protein sequence ID" value="PIR85594.1"/>
    <property type="molecule type" value="Genomic_DNA"/>
</dbReference>
<accession>A0A2H0UGQ0</accession>
<feature type="region of interest" description="Disordered" evidence="1">
    <location>
        <begin position="596"/>
        <end position="617"/>
    </location>
</feature>
<evidence type="ECO:0000313" key="3">
    <source>
        <dbReference type="EMBL" id="PIR85594.1"/>
    </source>
</evidence>
<feature type="compositionally biased region" description="Polar residues" evidence="1">
    <location>
        <begin position="444"/>
        <end position="463"/>
    </location>
</feature>
<keyword evidence="2" id="KW-0812">Transmembrane</keyword>
<keyword evidence="2" id="KW-0472">Membrane</keyword>
<organism evidence="3 4">
    <name type="scientific">Candidatus Kaiserbacteria bacterium CG10_big_fil_rev_8_21_14_0_10_44_10</name>
    <dbReference type="NCBI Taxonomy" id="1974606"/>
    <lineage>
        <taxon>Bacteria</taxon>
        <taxon>Candidatus Kaiseribacteriota</taxon>
    </lineage>
</organism>
<keyword evidence="2" id="KW-1133">Transmembrane helix</keyword>
<sequence length="963" mass="103905">MLEERKEPKFDFEGVPEQPSSEVLGEKELEIVSEKEGENSTLDSTGVSKEQDVSLLNKPVEKVKEGDVSSIASQKVVYGAAKSALLAKQAEEMALKTENNLSIDDKKSVTEKDLSAKEIAMKRQAQRDSSPENLAAYEMVYDSWKESRDRAHKLEAEYNDKYQKHIESQSALLRGVRRTFGFQPKLSGELEALQKASLTARREYHSAAKSLLNVRRGSIKPRIKTSAITQSPKEYGGPEAVEERYQQMLAHHLISGTYKKRLEIQGATINKVWNESSVGRSLGALQRNKYKTMSGIALGATVLSGGAFPVVVAGMAAGLGVGIGTYKILDKTWIASGRKKLASATSNLGSDFFEKSFLDEDGEMEYLTNDVDSRTNLSKTASKIAGASAGMTAAGFVGGLGAESTIPDVTNTPTDAVSPTGPLQQMGDAGVAEKMYPDVKESFNQDAVTTPSEATTEAPSQADVNPPSGGEAVPKGNGEGLPEEHIGPDHEPVEDGDYGHEPNEEDLFDEPAVTHTIEPGGNGWNTMKDHSSVLKDLPLAEQNKWQVKLWDSLTPQEAMDAGFVKSGGNVDLVHPGETINVSMLDQRLTELMQQESGNIPTPTPRPEDVVSGESSLEGGPVKDVATFADLNKLRVGDVLELQQKVMQGDAGAISKMDSLNLDKGSLQDFVNTIMEKGSGDVNGNLTVEEYFESTPDVSNDIIDQTVDPRGEIDSLNDNSNTVREAGLTPETKSITVKSPLGEDVVINRVTDVNQMNLNEAGYLYNAANASDPGALKLIEEMGMDRESYMEMYKSLGVRGQYNADMTVSDWLQASRQGESGLIEGRGTAPEVPPTTPFGGPIPQPGDMPVREASLTPEAVNDNVQQAVQSYVSGVENGGILSSLFGDSIAGTFEKIADLNFGQIKEMAASGNMRSIVDQLGVTETGYEKWMNKLQTEVANNPALSDSETLRQYLARINTPQVAA</sequence>
<feature type="compositionally biased region" description="Polar residues" evidence="1">
    <location>
        <begin position="39"/>
        <end position="48"/>
    </location>
</feature>
<proteinExistence type="predicted"/>
<name>A0A2H0UGQ0_9BACT</name>
<feature type="region of interest" description="Disordered" evidence="1">
    <location>
        <begin position="1"/>
        <end position="53"/>
    </location>
</feature>
<gene>
    <name evidence="3" type="ORF">COU14_03535</name>
</gene>
<feature type="transmembrane region" description="Helical" evidence="2">
    <location>
        <begin position="296"/>
        <end position="321"/>
    </location>
</feature>
<dbReference type="AlphaFoldDB" id="A0A2H0UGQ0"/>